<gene>
    <name evidence="2" type="ORF">LTR16_012136</name>
</gene>
<feature type="non-terminal residue" evidence="2">
    <location>
        <position position="1"/>
    </location>
</feature>
<sequence>SKLYDAKGFDVHKWETLVEEANALRKEIKMMANEYDVEWDERADEVNRKVMDALKKEREKKEEGEGEKRKKKKEDDDQDD</sequence>
<protein>
    <submittedName>
        <fullName evidence="2">Uncharacterized protein</fullName>
    </submittedName>
</protein>
<name>A0ABR0IT80_9PEZI</name>
<proteinExistence type="predicted"/>
<comment type="caution">
    <text evidence="2">The sequence shown here is derived from an EMBL/GenBank/DDBJ whole genome shotgun (WGS) entry which is preliminary data.</text>
</comment>
<evidence type="ECO:0000313" key="2">
    <source>
        <dbReference type="EMBL" id="KAK5030026.1"/>
    </source>
</evidence>
<feature type="compositionally biased region" description="Basic and acidic residues" evidence="1">
    <location>
        <begin position="54"/>
        <end position="68"/>
    </location>
</feature>
<reference evidence="2 3" key="1">
    <citation type="submission" date="2023-08" db="EMBL/GenBank/DDBJ databases">
        <title>Black Yeasts Isolated from many extreme environments.</title>
        <authorList>
            <person name="Coleine C."/>
            <person name="Stajich J.E."/>
            <person name="Selbmann L."/>
        </authorList>
    </citation>
    <scope>NUCLEOTIDE SEQUENCE [LARGE SCALE GENOMIC DNA]</scope>
    <source>
        <strain evidence="2 3">CCFEE 536</strain>
    </source>
</reference>
<dbReference type="EMBL" id="JAVRRA010028710">
    <property type="protein sequence ID" value="KAK5030026.1"/>
    <property type="molecule type" value="Genomic_DNA"/>
</dbReference>
<keyword evidence="3" id="KW-1185">Reference proteome</keyword>
<evidence type="ECO:0000256" key="1">
    <source>
        <dbReference type="SAM" id="MobiDB-lite"/>
    </source>
</evidence>
<accession>A0ABR0IT80</accession>
<evidence type="ECO:0000313" key="3">
    <source>
        <dbReference type="Proteomes" id="UP001357485"/>
    </source>
</evidence>
<dbReference type="Proteomes" id="UP001357485">
    <property type="component" value="Unassembled WGS sequence"/>
</dbReference>
<organism evidence="2 3">
    <name type="scientific">Cryomyces antarcticus</name>
    <dbReference type="NCBI Taxonomy" id="329879"/>
    <lineage>
        <taxon>Eukaryota</taxon>
        <taxon>Fungi</taxon>
        <taxon>Dikarya</taxon>
        <taxon>Ascomycota</taxon>
        <taxon>Pezizomycotina</taxon>
        <taxon>Dothideomycetes</taxon>
        <taxon>Dothideomycetes incertae sedis</taxon>
        <taxon>Cryomyces</taxon>
    </lineage>
</organism>
<feature type="region of interest" description="Disordered" evidence="1">
    <location>
        <begin position="54"/>
        <end position="80"/>
    </location>
</feature>